<dbReference type="GO" id="GO:0004315">
    <property type="term" value="F:3-oxoacyl-[acyl-carrier-protein] synthase activity"/>
    <property type="evidence" value="ECO:0007669"/>
    <property type="project" value="InterPro"/>
</dbReference>
<keyword evidence="7" id="KW-0511">Multifunctional enzyme</keyword>
<evidence type="ECO:0000256" key="1">
    <source>
        <dbReference type="ARBA" id="ARBA00001957"/>
    </source>
</evidence>
<dbReference type="Gene3D" id="3.40.50.720">
    <property type="entry name" value="NAD(P)-binding Rossmann-like Domain"/>
    <property type="match status" value="2"/>
</dbReference>
<dbReference type="InterPro" id="IPR016035">
    <property type="entry name" value="Acyl_Trfase/lysoPLipase"/>
</dbReference>
<dbReference type="SMART" id="SM01294">
    <property type="entry name" value="PKS_PP_betabranch"/>
    <property type="match status" value="4"/>
</dbReference>
<comment type="subunit">
    <text evidence="12">Homodimer. Erythronolide synthase is composed of EryAI, EryAII and EryAIII multimodular (2 modules) polypeptides each coding for a functional synthase subunit which participates in 2 of the six FAS-like elongation steps required for formation of the polyketide. Module 1, 2, 3, 4, 5, and 6 participating in biosynthesis steps 1, 2, 3, 4, 5, and 6, respectively.</text>
</comment>
<dbReference type="InterPro" id="IPR014031">
    <property type="entry name" value="Ketoacyl_synth_C"/>
</dbReference>
<evidence type="ECO:0000256" key="2">
    <source>
        <dbReference type="ARBA" id="ARBA00022450"/>
    </source>
</evidence>
<dbReference type="Gene3D" id="3.40.47.10">
    <property type="match status" value="2"/>
</dbReference>
<keyword evidence="5" id="KW-0677">Repeat</keyword>
<evidence type="ECO:0000313" key="16">
    <source>
        <dbReference type="EMBL" id="OLR93409.1"/>
    </source>
</evidence>
<dbReference type="PROSITE" id="PS52004">
    <property type="entry name" value="KS3_2"/>
    <property type="match status" value="2"/>
</dbReference>
<dbReference type="Pfam" id="PF00550">
    <property type="entry name" value="PP-binding"/>
    <property type="match status" value="4"/>
</dbReference>
<keyword evidence="3" id="KW-0597">Phosphoprotein</keyword>
<dbReference type="InterPro" id="IPR015083">
    <property type="entry name" value="NorB/c/GfsB-D-like_docking"/>
</dbReference>
<dbReference type="InterPro" id="IPR020806">
    <property type="entry name" value="PKS_PP-bd"/>
</dbReference>
<feature type="domain" description="Ketosynthase family 3 (KS3)" evidence="15">
    <location>
        <begin position="1684"/>
        <end position="2104"/>
    </location>
</feature>
<dbReference type="InterPro" id="IPR057326">
    <property type="entry name" value="KR_dom"/>
</dbReference>
<keyword evidence="6" id="KW-0045">Antibiotic biosynthesis</keyword>
<dbReference type="STRING" id="1193682.BJP25_16720"/>
<sequence>MTTEQKLREYLKRVTGELTQTRERLRRAEEAAGEPIAVVAAACRYPGGVASPADLWRLVADGSDAVGPFPDDRGWQLGDTPFAAEGGFLYDAGRFDPGFFGISPREALVMDPQQRLLLETSWEALERGGVDPHALRGSATGVFVGVMYSDYASQLHRMPEGAEAYLSTSASSSVASGRIAYTLGLEGPALTIDTACSSSLVAMHLAAHALRTGECTMALAGGVTVMSTPSTFFAFNSQRGLAGDGRCKAFADAADGTGWSEGVGVLLLEKLSDARANGHPVLAVLRGSAVNSDGASSGLTAPNGPSQQRVILSALRSAGLGPADVDVVEAHGTGTTLGDPIEAQALLATYGQDRSGGDPLWLGSVKSNLGHTQAAAGVAGVIKVIEAMRHGVLPPTLHVDAPTSQVDWTAGSVELLTESRPWPEVDRPRRAAVSSFGVSGTNAHLILEQGDPVAAPAPDAGSGPVPLVLSARSREALRAQAGQIAEVLPALPLRSAALSLATNRALLDHRAVALSADAVRALAADESHPLLVRGTGGETGKTVFVFPGQGSQWVGMARELAASSEVFAARLAECDAALSEFKDWSLDEALGDAALLERVDVVQPVLWAVMVSLAAVWRSWGVEPAAVVGHSQGEIAAAVVAGALSLEDGARVVALRSKVLRRLAGKGGMVSVAAGVEAVRGRIAGFGERLSVAAINGDSAVVVSGEPSALDELVAGCEADGVRAKRIPVDYASHSAQVDELRDELAEVLAPVRPRAGSVPVYSTLTGRVEDGSVMGAGYWFDNLRSTVEFAGAVERLAEDGFGTFVECSPHPVLTMALPEGVLAVGSLKRDDGGLSRMLLSLGELVVRGLRPDWTALLPGATRVDLPTYPFQRAHYWPEPAEPVEPAADPADEEFWRAVTAHDADALARVLDLDPAAPLSEVAPALLALRRRGRDAAAIAGWRYQVQWRPVVAPPAAPTGTWLLITPEWPDPVFAAVADALTARGATVVTEEVDAGAADRASLTELVARHGHLDGVLSALAVDEGPHPEHPSAVAGHTATLALLQALGDAGSTAPLWCLTQDAVTTDTGAAPEQALVWGLGRVAAQEYPERWGGLLDLPAELDDRTATLLATALAGGTGEDQLALRPGSLLGRRITRAAVPEGEGWRPRGTVLVTGGTGGLGAQTARWLATAGAEHLVLLSRRGLDAPGAAELAAELAATGVRVDVTACDVTDRAALAAVVDGLELTAVVHTAAVLDDGVLDSITPERIARVLAVKRDATRHLHELTLGRDLDAFVLFSSMSGTFGASGQGNYAPGNAFLDAFAHHRRAIGLPATALAWGPWAGGGMADGPVGELARRHGLPAMDPELAVRAMATAVGADTAVALADIDWERFFVAMTATRTSHVLREVPEVRRLLEVQAPAPAAPAAPVARRASSREALLDVVRSAVAAILGYTGPEAVDAERSFHDLGFDSVTAVELRNRITGATELKLPVTLVFDHPTPAALADHLAEQGGAVVEASADDLLDLVRSCVAPILGYAGADEVDPDRSFHDLGFDSVTAVELRNRITGLTELKLPVTLVFDHPTPRALAEHLAEQGGAALPAAPRESAAEEMLRLVRSCVAPVLGYATADDVDPDRSFHDLGFDSVTAVELRNRITGLTELKLPVTLVFDHPTPRALAEHLAAQVTPVTTAPVAAAGPRAVDDDPIAIVAMACRFPGGVRTPEQFWALLDGRGDAIGPFPADRGWDLDHVYDLAGADATRTFLGGFLDDVADFDPGFFGISPREALAMDPQQRLLLQTAWEAIERGGLDPKSLRGTPVGVFAGTNGQDYTSLLLSRPANLEGQIATGNTASVLSGRVSYTLGFEGPAVTVDTACSSSLVALHLAAQALRNGECDLALAGGVTTMSTPGLFTEFALQGGLAQDGRCKAFGDSADGTGFAEGAGLLLVERLSDARRNGHPVLAVLRGSAVNQDGASNGLTAPNGPAQQRVIRAALADARLAPADVAFVEAHGTGTTLGDPIEAQAVLAAYGQDRAEPLWLGSVKSNIGHTQAAAGVAGVIKAVLALGRDRIPATLHAAEPSSHVDWSAGAVRVASTAVPWPAGPRRAGVSSFGISGTNAHVILEAGEPQPAAAPRVDPPAVLVPLSARTPAALRAQAQRLSEVTAEPLDLAWSLARTRSAFEHRAAVVGRTPQEVAAGLAEVAAGSPAAVTGTAAPTGRTAFVFPGQGAQWAGMAGALAAESPVFATRLAECAAALAPHVDWVLTDVLADADALGRVDVVQPALWAVMVSLAELWRSWGIEPAAVVGHSQGEIAAAVVAGALSLEDGALVVARRSQVLRELSGLGAMASVALPEARVREAIADLGDRVGVAAVNGPAAVVISGEPGPVDELVAGWTRDGVRAKVLPVDYASHSAQVERLRDELARVLAPVAPRAGRVPLYSTLTGQVEDGTALDAAYWIANLRATVDFAGATARLAADGFGVFVECSPHPSLTMAVQEQAEPTGPVVAVGSLRRDDGGLDRALLSLGELVVRGVVPAWDRLLDGGRRVDLPTYPFQQERYWPDAVAAHPAPAPAAAGDAEFWAAVESGALADVLALAPEAPLRDALPALSAWRRERDRAATSDAWRLRETWRPLAPRPATLSGTWLVLGADGAWGEAVTDSLRAHGATPVLVACDPGADRAAVAAAVRAVDAPDPVGVVSLLALAHRGDPAGPVAATLAAVQGLADAGVEAPLWALTRDAVAVGRADAVSPEQHAVWGFGRAVALEDPQRWGGLVDVPAAPDGRLGTHLARVLAGGRGEDQVALRSSGAFGRRLERVAPAPAGTADWTGDGTVVITGGVGGLGAALARHLVARGARDLLLLSRTADTAVDLLAELRSSGATVDATACDVTDRDQLAAALDGRRVTAVVHAAGVLDDGVVDAITPERLDRVLRVKAEGAIALHELTRGADLAAFVLFSSAAGALGSAGQSAYAAANAHLDALAAHRAALGLPATSVAWGAWGGTGLAADGAVRENRLRGNGFRPMDPADALAALDRVIATGGPVEVVADVDWAALLPGLRALRPTELFAELPEAAAVPEAAAPEQTEGLAAVAAADRPRVALELVRTRAAAVLRHPDTDAVEPGKSFRDLGFDSLTAVEFRNALAAATGVRLPVTAVFDHPTPLALVDRLLAELAGAPRGRRPPDH</sequence>
<dbReference type="Gene3D" id="6.10.140.1830">
    <property type="match status" value="2"/>
</dbReference>
<evidence type="ECO:0000259" key="15">
    <source>
        <dbReference type="PROSITE" id="PS52004"/>
    </source>
</evidence>
<dbReference type="Pfam" id="PF08990">
    <property type="entry name" value="Docking"/>
    <property type="match status" value="1"/>
</dbReference>
<dbReference type="GO" id="GO:0006633">
    <property type="term" value="P:fatty acid biosynthetic process"/>
    <property type="evidence" value="ECO:0007669"/>
    <property type="project" value="InterPro"/>
</dbReference>
<dbReference type="Pfam" id="PF08659">
    <property type="entry name" value="KR"/>
    <property type="match status" value="2"/>
</dbReference>
<dbReference type="SMART" id="SM00822">
    <property type="entry name" value="PKS_KR"/>
    <property type="match status" value="2"/>
</dbReference>
<dbReference type="FunFam" id="3.40.366.10:FF:000002">
    <property type="entry name" value="Probable polyketide synthase 2"/>
    <property type="match status" value="2"/>
</dbReference>
<dbReference type="SUPFAM" id="SSF47336">
    <property type="entry name" value="ACP-like"/>
    <property type="match status" value="4"/>
</dbReference>
<dbReference type="SUPFAM" id="SSF101173">
    <property type="entry name" value="Docking domain B of the erythromycin polyketide synthase (DEBS)"/>
    <property type="match status" value="1"/>
</dbReference>
<evidence type="ECO:0000256" key="8">
    <source>
        <dbReference type="ARBA" id="ARBA00023315"/>
    </source>
</evidence>
<dbReference type="Pfam" id="PF00698">
    <property type="entry name" value="Acyl_transf_1"/>
    <property type="match status" value="2"/>
</dbReference>
<feature type="domain" description="Carrier" evidence="14">
    <location>
        <begin position="1418"/>
        <end position="1493"/>
    </location>
</feature>
<evidence type="ECO:0000259" key="14">
    <source>
        <dbReference type="PROSITE" id="PS50075"/>
    </source>
</evidence>
<comment type="pathway">
    <text evidence="11">Antibiotic biosynthesis; erythromycin biosynthesis.</text>
</comment>
<dbReference type="InterPro" id="IPR020841">
    <property type="entry name" value="PKS_Beta-ketoAc_synthase_dom"/>
</dbReference>
<dbReference type="SUPFAM" id="SSF52151">
    <property type="entry name" value="FabD/lysophospholipase-like"/>
    <property type="match status" value="2"/>
</dbReference>
<dbReference type="SUPFAM" id="SSF55048">
    <property type="entry name" value="Probable ACP-binding domain of malonyl-CoA ACP transacylase"/>
    <property type="match status" value="2"/>
</dbReference>
<evidence type="ECO:0000256" key="13">
    <source>
        <dbReference type="ARBA" id="ARBA00066981"/>
    </source>
</evidence>
<dbReference type="Pfam" id="PF00109">
    <property type="entry name" value="ketoacyl-synt"/>
    <property type="match status" value="2"/>
</dbReference>
<keyword evidence="8" id="KW-0012">Acyltransferase</keyword>
<dbReference type="GO" id="GO:0033068">
    <property type="term" value="P:macrolide biosynthetic process"/>
    <property type="evidence" value="ECO:0007669"/>
    <property type="project" value="UniProtKB-ARBA"/>
</dbReference>
<dbReference type="InterPro" id="IPR050091">
    <property type="entry name" value="PKS_NRPS_Biosynth_Enz"/>
</dbReference>
<dbReference type="Pfam" id="PF02801">
    <property type="entry name" value="Ketoacyl-synt_C"/>
    <property type="match status" value="2"/>
</dbReference>
<dbReference type="Gene3D" id="3.40.366.10">
    <property type="entry name" value="Malonyl-Coenzyme A Acyl Carrier Protein, domain 2"/>
    <property type="match status" value="2"/>
</dbReference>
<keyword evidence="17" id="KW-1185">Reference proteome</keyword>
<dbReference type="InterPro" id="IPR001227">
    <property type="entry name" value="Ac_transferase_dom_sf"/>
</dbReference>
<dbReference type="InterPro" id="IPR018201">
    <property type="entry name" value="Ketoacyl_synth_AS"/>
</dbReference>
<feature type="domain" description="Carrier" evidence="14">
    <location>
        <begin position="3077"/>
        <end position="3152"/>
    </location>
</feature>
<dbReference type="InterPro" id="IPR036299">
    <property type="entry name" value="Polyketide_synth_docking_sf"/>
</dbReference>
<evidence type="ECO:0000256" key="5">
    <source>
        <dbReference type="ARBA" id="ARBA00022737"/>
    </source>
</evidence>
<dbReference type="InterPro" id="IPR009081">
    <property type="entry name" value="PP-bd_ACP"/>
</dbReference>
<feature type="non-terminal residue" evidence="16">
    <location>
        <position position="3164"/>
    </location>
</feature>
<evidence type="ECO:0000256" key="4">
    <source>
        <dbReference type="ARBA" id="ARBA00022679"/>
    </source>
</evidence>
<feature type="domain" description="Carrier" evidence="14">
    <location>
        <begin position="1502"/>
        <end position="1577"/>
    </location>
</feature>
<dbReference type="InterPro" id="IPR014030">
    <property type="entry name" value="Ketoacyl_synth_N"/>
</dbReference>
<dbReference type="InterPro" id="IPR006162">
    <property type="entry name" value="Ppantetheine_attach_site"/>
</dbReference>
<dbReference type="Proteomes" id="UP000186040">
    <property type="component" value="Unassembled WGS sequence"/>
</dbReference>
<evidence type="ECO:0000256" key="11">
    <source>
        <dbReference type="ARBA" id="ARBA00060622"/>
    </source>
</evidence>
<dbReference type="GO" id="GO:0031177">
    <property type="term" value="F:phosphopantetheine binding"/>
    <property type="evidence" value="ECO:0007669"/>
    <property type="project" value="InterPro"/>
</dbReference>
<keyword evidence="4" id="KW-0808">Transferase</keyword>
<feature type="domain" description="Carrier" evidence="14">
    <location>
        <begin position="1591"/>
        <end position="1666"/>
    </location>
</feature>
<reference evidence="16 17" key="1">
    <citation type="submission" date="2016-10" db="EMBL/GenBank/DDBJ databases">
        <title>The Draft Genome Sequence of Actinokineospora bangkokensis 44EHWT reveals the biosynthetic pathway of antifungal compounds Thailandins with unusual extender unit butylmalonyl-CoA.</title>
        <authorList>
            <person name="Greule A."/>
            <person name="Intra B."/>
            <person name="Flemming S."/>
            <person name="Rommel M.G."/>
            <person name="Panbangred W."/>
            <person name="Bechthold A."/>
        </authorList>
    </citation>
    <scope>NUCLEOTIDE SEQUENCE [LARGE SCALE GENOMIC DNA]</scope>
    <source>
        <strain evidence="16 17">44EHW</strain>
    </source>
</reference>
<name>A0A1Q9LN32_9PSEU</name>
<dbReference type="InterPro" id="IPR016036">
    <property type="entry name" value="Malonyl_transacylase_ACP-bd"/>
</dbReference>
<dbReference type="EMBL" id="MKQR01000010">
    <property type="protein sequence ID" value="OLR93409.1"/>
    <property type="molecule type" value="Genomic_DNA"/>
</dbReference>
<dbReference type="InterPro" id="IPR036291">
    <property type="entry name" value="NAD(P)-bd_dom_sf"/>
</dbReference>
<evidence type="ECO:0000256" key="6">
    <source>
        <dbReference type="ARBA" id="ARBA00023194"/>
    </source>
</evidence>
<comment type="caution">
    <text evidence="16">The sequence shown here is derived from an EMBL/GenBank/DDBJ whole genome shotgun (WGS) entry which is preliminary data.</text>
</comment>
<comment type="function">
    <text evidence="10">Involved in the biosynthesis of antibiotic erythromycin via the biosynthesis of its aglycone precursor, 6-deoxyerythronolide B (6-dEB).</text>
</comment>
<dbReference type="EC" id="2.3.1.94" evidence="13"/>
<dbReference type="PROSITE" id="PS50075">
    <property type="entry name" value="CARRIER"/>
    <property type="match status" value="4"/>
</dbReference>
<dbReference type="FunFam" id="3.40.47.10:FF:000019">
    <property type="entry name" value="Polyketide synthase type I"/>
    <property type="match status" value="2"/>
</dbReference>
<evidence type="ECO:0000256" key="12">
    <source>
        <dbReference type="ARBA" id="ARBA00063272"/>
    </source>
</evidence>
<dbReference type="InterPro" id="IPR016039">
    <property type="entry name" value="Thiolase-like"/>
</dbReference>
<dbReference type="InterPro" id="IPR032821">
    <property type="entry name" value="PKS_assoc"/>
</dbReference>
<dbReference type="NCBIfam" id="NF045894">
    <property type="entry name" value="PKS_plus_SDR"/>
    <property type="match status" value="2"/>
</dbReference>
<protein>
    <recommendedName>
        <fullName evidence="13">6-deoxyerythronolide-B synthase</fullName>
        <ecNumber evidence="13">2.3.1.94</ecNumber>
    </recommendedName>
</protein>
<dbReference type="CDD" id="cd08952">
    <property type="entry name" value="KR_1_SDR_x"/>
    <property type="match status" value="2"/>
</dbReference>
<dbReference type="FunFam" id="1.10.1200.10:FF:000007">
    <property type="entry name" value="Probable polyketide synthase pks17"/>
    <property type="match status" value="3"/>
</dbReference>
<dbReference type="PROSITE" id="PS00012">
    <property type="entry name" value="PHOSPHOPANTETHEINE"/>
    <property type="match status" value="3"/>
</dbReference>
<dbReference type="PROSITE" id="PS00606">
    <property type="entry name" value="KS3_1"/>
    <property type="match status" value="2"/>
</dbReference>
<dbReference type="PANTHER" id="PTHR43775:SF51">
    <property type="entry name" value="INACTIVE PHENOLPHTHIOCEROL SYNTHESIS POLYKETIDE SYNTHASE TYPE I PKS1-RELATED"/>
    <property type="match status" value="1"/>
</dbReference>
<evidence type="ECO:0000256" key="10">
    <source>
        <dbReference type="ARBA" id="ARBA00060158"/>
    </source>
</evidence>
<feature type="domain" description="Ketosynthase family 3 (KS3)" evidence="15">
    <location>
        <begin position="33"/>
        <end position="449"/>
    </location>
</feature>
<dbReference type="GO" id="GO:0004312">
    <property type="term" value="F:fatty acid synthase activity"/>
    <property type="evidence" value="ECO:0007669"/>
    <property type="project" value="TreeGrafter"/>
</dbReference>
<evidence type="ECO:0000313" key="17">
    <source>
        <dbReference type="Proteomes" id="UP000186040"/>
    </source>
</evidence>
<dbReference type="SMART" id="SM00827">
    <property type="entry name" value="PKS_AT"/>
    <property type="match status" value="2"/>
</dbReference>
<comment type="cofactor">
    <cofactor evidence="1">
        <name>pantetheine 4'-phosphate</name>
        <dbReference type="ChEBI" id="CHEBI:47942"/>
    </cofactor>
</comment>
<dbReference type="InterPro" id="IPR036736">
    <property type="entry name" value="ACP-like_sf"/>
</dbReference>
<dbReference type="SUPFAM" id="SSF51735">
    <property type="entry name" value="NAD(P)-binding Rossmann-fold domains"/>
    <property type="match status" value="4"/>
</dbReference>
<dbReference type="Gene3D" id="3.30.70.3290">
    <property type="match status" value="2"/>
</dbReference>
<proteinExistence type="predicted"/>
<dbReference type="PANTHER" id="PTHR43775">
    <property type="entry name" value="FATTY ACID SYNTHASE"/>
    <property type="match status" value="1"/>
</dbReference>
<comment type="catalytic activity">
    <reaction evidence="9">
        <text>6 (S)-methylmalonyl-CoA + propanoyl-CoA + 6 NADPH + 12 H(+) = 6-deoxyerythronolide B + 6 CO2 + 6 NADP(+) + 7 CoA + H2O</text>
        <dbReference type="Rhea" id="RHEA:23068"/>
        <dbReference type="ChEBI" id="CHEBI:15377"/>
        <dbReference type="ChEBI" id="CHEBI:15378"/>
        <dbReference type="ChEBI" id="CHEBI:16089"/>
        <dbReference type="ChEBI" id="CHEBI:16526"/>
        <dbReference type="ChEBI" id="CHEBI:57287"/>
        <dbReference type="ChEBI" id="CHEBI:57327"/>
        <dbReference type="ChEBI" id="CHEBI:57392"/>
        <dbReference type="ChEBI" id="CHEBI:57783"/>
        <dbReference type="ChEBI" id="CHEBI:58349"/>
        <dbReference type="EC" id="2.3.1.94"/>
    </reaction>
</comment>
<dbReference type="InterPro" id="IPR013968">
    <property type="entry name" value="PKS_KR"/>
</dbReference>
<organism evidence="16 17">
    <name type="scientific">Actinokineospora bangkokensis</name>
    <dbReference type="NCBI Taxonomy" id="1193682"/>
    <lineage>
        <taxon>Bacteria</taxon>
        <taxon>Bacillati</taxon>
        <taxon>Actinomycetota</taxon>
        <taxon>Actinomycetes</taxon>
        <taxon>Pseudonocardiales</taxon>
        <taxon>Pseudonocardiaceae</taxon>
        <taxon>Actinokineospora</taxon>
    </lineage>
</organism>
<dbReference type="InterPro" id="IPR014043">
    <property type="entry name" value="Acyl_transferase_dom"/>
</dbReference>
<dbReference type="Gene3D" id="1.10.1200.10">
    <property type="entry name" value="ACP-like"/>
    <property type="match status" value="4"/>
</dbReference>
<accession>A0A1Q9LN32</accession>
<dbReference type="Pfam" id="PF16197">
    <property type="entry name" value="KAsynt_C_assoc"/>
    <property type="match status" value="2"/>
</dbReference>
<dbReference type="GO" id="GO:0047879">
    <property type="term" value="F:erythronolide synthase activity"/>
    <property type="evidence" value="ECO:0007669"/>
    <property type="project" value="UniProtKB-EC"/>
</dbReference>
<evidence type="ECO:0000256" key="7">
    <source>
        <dbReference type="ARBA" id="ARBA00023268"/>
    </source>
</evidence>
<evidence type="ECO:0000256" key="3">
    <source>
        <dbReference type="ARBA" id="ARBA00022553"/>
    </source>
</evidence>
<keyword evidence="2" id="KW-0596">Phosphopantetheine</keyword>
<dbReference type="Pfam" id="PF18369">
    <property type="entry name" value="PKS_DE"/>
    <property type="match status" value="2"/>
</dbReference>
<dbReference type="InterPro" id="IPR041618">
    <property type="entry name" value="PKS_DE"/>
</dbReference>
<gene>
    <name evidence="16" type="ORF">BJP25_16720</name>
</gene>
<dbReference type="SMART" id="SM00823">
    <property type="entry name" value="PKS_PP"/>
    <property type="match status" value="4"/>
</dbReference>
<dbReference type="CDD" id="cd00833">
    <property type="entry name" value="PKS"/>
    <property type="match status" value="2"/>
</dbReference>
<dbReference type="SUPFAM" id="SSF53901">
    <property type="entry name" value="Thiolase-like"/>
    <property type="match status" value="2"/>
</dbReference>
<evidence type="ECO:0000256" key="9">
    <source>
        <dbReference type="ARBA" id="ARBA00052442"/>
    </source>
</evidence>
<dbReference type="SMART" id="SM00825">
    <property type="entry name" value="PKS_KS"/>
    <property type="match status" value="2"/>
</dbReference>